<evidence type="ECO:0000313" key="3">
    <source>
        <dbReference type="EMBL" id="AWG42919.1"/>
    </source>
</evidence>
<evidence type="ECO:0000256" key="1">
    <source>
        <dbReference type="SAM" id="Coils"/>
    </source>
</evidence>
<feature type="compositionally biased region" description="Polar residues" evidence="2">
    <location>
        <begin position="73"/>
        <end position="99"/>
    </location>
</feature>
<feature type="region of interest" description="Disordered" evidence="2">
    <location>
        <begin position="52"/>
        <end position="105"/>
    </location>
</feature>
<protein>
    <submittedName>
        <fullName evidence="3">Uncharacterized protein</fullName>
    </submittedName>
</protein>
<feature type="region of interest" description="Disordered" evidence="2">
    <location>
        <begin position="117"/>
        <end position="147"/>
    </location>
</feature>
<keyword evidence="4" id="KW-1185">Reference proteome</keyword>
<sequence>MEKGKKIIPMLFKIFVLFPCTLLFGETKINTAENIISYSAIHIPKEDLSKDFQSGKEETNIEKTNPKKDTKVSNHNKNSTSEDSSSNKLNLNTANTSSEESNKLEFKDLEQLQRLDKKRGANNNFQNKELQYPQSLRPKKLHSEKSNIDDLKRKIESYENKIESIESLLSTQNIESIKKKTEEYEAITKILKEEIEEIKNLINKKEDLLDHKLQPKDYTYQNEQEYGYNQNEHILPSRVYRYPAEENTYNREQKYLHSEAQVINELDNRIINNEGAINNNAYILNELDNRIMSNEDALLALQKELRDLQKNNNAHNNLENIGTNLASIERIINELKGRIAKNEESYKENEDEINRKKEKISTLERRLTENENIIRKLQQELVASQNEDEINRKKEKVSTLERRLTENENTIRKLQQELVASQNRDLVIKESLESKDKKVNKDPKGNLDKNPLKQNKIATMKSLPKEDTTTHKSTKKITGIKTADFRVYPDVYSNNYNFKEKSNEFAFKQSNRYYIEIEPTKNLHRAKEIYKLISKHHIKTHFISPSLKHKEAFFRNLIEVDNINKMGSLYKNLESEFKGIKVIK</sequence>
<name>A0A2S1LX89_9SPIR</name>
<organism evidence="3 4">
    <name type="scientific">Candidatus Borreliella tachyglossi</name>
    <dbReference type="NCBI Taxonomy" id="1964448"/>
    <lineage>
        <taxon>Bacteria</taxon>
        <taxon>Pseudomonadati</taxon>
        <taxon>Spirochaetota</taxon>
        <taxon>Spirochaetia</taxon>
        <taxon>Spirochaetales</taxon>
        <taxon>Borreliaceae</taxon>
        <taxon>Borreliella</taxon>
    </lineage>
</organism>
<dbReference type="RefSeq" id="WP_108729319.1">
    <property type="nucleotide sequence ID" value="NZ_CP025785.1"/>
</dbReference>
<dbReference type="EMBL" id="CP025785">
    <property type="protein sequence ID" value="AWG42919.1"/>
    <property type="molecule type" value="Genomic_DNA"/>
</dbReference>
<keyword evidence="1" id="KW-0175">Coiled coil</keyword>
<dbReference type="AlphaFoldDB" id="A0A2S1LX89"/>
<evidence type="ECO:0000313" key="4">
    <source>
        <dbReference type="Proteomes" id="UP000244655"/>
    </source>
</evidence>
<dbReference type="Proteomes" id="UP000244655">
    <property type="component" value="Chromosome"/>
</dbReference>
<evidence type="ECO:0000256" key="2">
    <source>
        <dbReference type="SAM" id="MobiDB-lite"/>
    </source>
</evidence>
<feature type="coiled-coil region" evidence="1">
    <location>
        <begin position="284"/>
        <end position="424"/>
    </location>
</feature>
<dbReference type="Gene3D" id="1.20.5.340">
    <property type="match status" value="1"/>
</dbReference>
<reference evidence="3 4" key="1">
    <citation type="submission" date="2018-01" db="EMBL/GenBank/DDBJ databases">
        <title>Genome sequence of Borrelia tachyglossi.</title>
        <authorList>
            <person name="Gofton A.W."/>
        </authorList>
    </citation>
    <scope>NUCLEOTIDE SEQUENCE [LARGE SCALE GENOMIC DNA]</scope>
    <source>
        <strain evidence="3 4">Bc-F10-1268</strain>
    </source>
</reference>
<feature type="compositionally biased region" description="Basic and acidic residues" evidence="2">
    <location>
        <begin position="52"/>
        <end position="72"/>
    </location>
</feature>
<dbReference type="OrthoDB" id="350452at2"/>
<gene>
    <name evidence="3" type="ORF">CR532_02895</name>
</gene>
<accession>A0A2S1LX89</accession>
<feature type="compositionally biased region" description="Polar residues" evidence="2">
    <location>
        <begin position="121"/>
        <end position="134"/>
    </location>
</feature>
<proteinExistence type="predicted"/>